<feature type="region of interest" description="Disordered" evidence="9">
    <location>
        <begin position="175"/>
        <end position="234"/>
    </location>
</feature>
<keyword evidence="12" id="KW-1185">Reference proteome</keyword>
<dbReference type="PANTHER" id="PTHR24404:SF110">
    <property type="entry name" value="C2H2-TYPE DOMAIN-CONTAINING PROTEIN"/>
    <property type="match status" value="1"/>
</dbReference>
<evidence type="ECO:0000313" key="12">
    <source>
        <dbReference type="Proteomes" id="UP000094801"/>
    </source>
</evidence>
<dbReference type="InterPro" id="IPR013087">
    <property type="entry name" value="Znf_C2H2_type"/>
</dbReference>
<dbReference type="PANTHER" id="PTHR24404">
    <property type="entry name" value="ZINC FINGER PROTEIN"/>
    <property type="match status" value="1"/>
</dbReference>
<dbReference type="GO" id="GO:0006357">
    <property type="term" value="P:regulation of transcription by RNA polymerase II"/>
    <property type="evidence" value="ECO:0007669"/>
    <property type="project" value="TreeGrafter"/>
</dbReference>
<name>A0A1E4T2F5_9ASCO</name>
<evidence type="ECO:0000256" key="9">
    <source>
        <dbReference type="SAM" id="MobiDB-lite"/>
    </source>
</evidence>
<evidence type="ECO:0000256" key="3">
    <source>
        <dbReference type="ARBA" id="ARBA00022737"/>
    </source>
</evidence>
<feature type="compositionally biased region" description="Polar residues" evidence="9">
    <location>
        <begin position="1"/>
        <end position="22"/>
    </location>
</feature>
<dbReference type="GO" id="GO:0005634">
    <property type="term" value="C:nucleus"/>
    <property type="evidence" value="ECO:0007669"/>
    <property type="project" value="UniProtKB-SubCell"/>
</dbReference>
<dbReference type="Gene3D" id="3.30.160.60">
    <property type="entry name" value="Classic Zinc Finger"/>
    <property type="match status" value="3"/>
</dbReference>
<keyword evidence="3" id="KW-0677">Repeat</keyword>
<accession>A0A1E4T2F5</accession>
<feature type="region of interest" description="Disordered" evidence="9">
    <location>
        <begin position="346"/>
        <end position="394"/>
    </location>
</feature>
<proteinExistence type="predicted"/>
<protein>
    <recommendedName>
        <fullName evidence="10">C2H2-type domain-containing protein</fullName>
    </recommendedName>
</protein>
<sequence>MSIQNNHHNQFSSNISNLHFYTQEQRQREQRLMQEQQKQESDSNSTTGERQKVHLPGIDKLFPEFTSSANSSPGETQDFIQAPQPISPRSGNLQQQHPMGNQLMPQIYQHPITMHQPQPIPLNSISPNPLPVGIYISPPAQEAQLASQQMFRASSYPTLHQQQHQLQQQQPPLFQAPFPHHQRQPQPQSQPQPQQPQYQVLTTNFNSPTSPQSHSSSVSSSSSQSYPLSNPASASTMFSMTASAVSTKNSNMENRFKCDQCPKSYTRKHNLISHKLSVHEREKLFRCSDCSVKFSRSSDLSRHAKEQHSACIKPFICGGINENDGTRWGCGKRFYRKDQLKSHLSTNKAESKCLRPNDGSVSPELEPVVDGSPSSDNNNRTDLSDQLRLQNSENKGPLTFPVYYDIPKY</sequence>
<dbReference type="PROSITE" id="PS50157">
    <property type="entry name" value="ZINC_FINGER_C2H2_2"/>
    <property type="match status" value="2"/>
</dbReference>
<feature type="compositionally biased region" description="Polar residues" evidence="9">
    <location>
        <begin position="372"/>
        <end position="381"/>
    </location>
</feature>
<feature type="domain" description="C2H2-type" evidence="10">
    <location>
        <begin position="256"/>
        <end position="284"/>
    </location>
</feature>
<dbReference type="PROSITE" id="PS00028">
    <property type="entry name" value="ZINC_FINGER_C2H2_1"/>
    <property type="match status" value="2"/>
</dbReference>
<feature type="region of interest" description="Disordered" evidence="9">
    <location>
        <begin position="1"/>
        <end position="95"/>
    </location>
</feature>
<keyword evidence="5" id="KW-0862">Zinc</keyword>
<dbReference type="SUPFAM" id="SSF57667">
    <property type="entry name" value="beta-beta-alpha zinc fingers"/>
    <property type="match status" value="1"/>
</dbReference>
<dbReference type="InterPro" id="IPR050589">
    <property type="entry name" value="Ikaros_C2H2-ZF"/>
</dbReference>
<dbReference type="InterPro" id="IPR036236">
    <property type="entry name" value="Znf_C2H2_sf"/>
</dbReference>
<evidence type="ECO:0000256" key="1">
    <source>
        <dbReference type="ARBA" id="ARBA00004123"/>
    </source>
</evidence>
<keyword evidence="7" id="KW-0539">Nucleus</keyword>
<dbReference type="OrthoDB" id="8117402at2759"/>
<dbReference type="Proteomes" id="UP000094801">
    <property type="component" value="Unassembled WGS sequence"/>
</dbReference>
<dbReference type="Pfam" id="PF00096">
    <property type="entry name" value="zf-C2H2"/>
    <property type="match status" value="3"/>
</dbReference>
<evidence type="ECO:0000256" key="5">
    <source>
        <dbReference type="ARBA" id="ARBA00022833"/>
    </source>
</evidence>
<dbReference type="STRING" id="983967.A0A1E4T2F5"/>
<dbReference type="AlphaFoldDB" id="A0A1E4T2F5"/>
<feature type="compositionally biased region" description="Basic and acidic residues" evidence="9">
    <location>
        <begin position="25"/>
        <end position="41"/>
    </location>
</feature>
<reference evidence="12" key="1">
    <citation type="submission" date="2016-04" db="EMBL/GenBank/DDBJ databases">
        <title>Comparative genomics of biotechnologically important yeasts.</title>
        <authorList>
            <consortium name="DOE Joint Genome Institute"/>
            <person name="Riley R."/>
            <person name="Haridas S."/>
            <person name="Wolfe K.H."/>
            <person name="Lopes M.R."/>
            <person name="Hittinger C.T."/>
            <person name="Goker M."/>
            <person name="Salamov A."/>
            <person name="Wisecaver J."/>
            <person name="Long T.M."/>
            <person name="Aerts A.L."/>
            <person name="Barry K."/>
            <person name="Choi C."/>
            <person name="Clum A."/>
            <person name="Coughlan A.Y."/>
            <person name="Deshpande S."/>
            <person name="Douglass A.P."/>
            <person name="Hanson S.J."/>
            <person name="Klenk H.-P."/>
            <person name="Labutti K."/>
            <person name="Lapidus A."/>
            <person name="Lindquist E."/>
            <person name="Lipzen A."/>
            <person name="Meier-Kolthoff J.P."/>
            <person name="Ohm R.A."/>
            <person name="Otillar R.P."/>
            <person name="Pangilinan J."/>
            <person name="Peng Y."/>
            <person name="Rokas A."/>
            <person name="Rosa C.A."/>
            <person name="Scheuner C."/>
            <person name="Sibirny A.A."/>
            <person name="Slot J.C."/>
            <person name="Stielow J.B."/>
            <person name="Sun H."/>
            <person name="Kurtzman C.P."/>
            <person name="Blackwell M."/>
            <person name="Grigoriev I.V."/>
            <person name="Jeffries T.W."/>
        </authorList>
    </citation>
    <scope>NUCLEOTIDE SEQUENCE [LARGE SCALE GENOMIC DNA]</scope>
    <source>
        <strain evidence="12">NRRL YB-2248</strain>
    </source>
</reference>
<dbReference type="SMART" id="SM00355">
    <property type="entry name" value="ZnF_C2H2"/>
    <property type="match status" value="2"/>
</dbReference>
<comment type="subcellular location">
    <subcellularLocation>
        <location evidence="1">Nucleus</location>
    </subcellularLocation>
</comment>
<keyword evidence="6" id="KW-0238">DNA-binding</keyword>
<keyword evidence="2" id="KW-0479">Metal-binding</keyword>
<evidence type="ECO:0000256" key="6">
    <source>
        <dbReference type="ARBA" id="ARBA00023125"/>
    </source>
</evidence>
<feature type="compositionally biased region" description="Polar residues" evidence="9">
    <location>
        <begin position="65"/>
        <end position="79"/>
    </location>
</feature>
<evidence type="ECO:0000256" key="4">
    <source>
        <dbReference type="ARBA" id="ARBA00022771"/>
    </source>
</evidence>
<feature type="compositionally biased region" description="Low complexity" evidence="9">
    <location>
        <begin position="175"/>
        <end position="187"/>
    </location>
</feature>
<gene>
    <name evidence="11" type="ORF">CANARDRAFT_27975</name>
</gene>
<keyword evidence="4 8" id="KW-0863">Zinc-finger</keyword>
<feature type="compositionally biased region" description="Low complexity" evidence="9">
    <location>
        <begin position="207"/>
        <end position="234"/>
    </location>
</feature>
<dbReference type="EMBL" id="KV453851">
    <property type="protein sequence ID" value="ODV85902.1"/>
    <property type="molecule type" value="Genomic_DNA"/>
</dbReference>
<evidence type="ECO:0000259" key="10">
    <source>
        <dbReference type="PROSITE" id="PS50157"/>
    </source>
</evidence>
<evidence type="ECO:0000256" key="7">
    <source>
        <dbReference type="ARBA" id="ARBA00023242"/>
    </source>
</evidence>
<feature type="domain" description="C2H2-type" evidence="10">
    <location>
        <begin position="285"/>
        <end position="309"/>
    </location>
</feature>
<evidence type="ECO:0000256" key="2">
    <source>
        <dbReference type="ARBA" id="ARBA00022723"/>
    </source>
</evidence>
<organism evidence="11 12">
    <name type="scientific">[Candida] arabinofermentans NRRL YB-2248</name>
    <dbReference type="NCBI Taxonomy" id="983967"/>
    <lineage>
        <taxon>Eukaryota</taxon>
        <taxon>Fungi</taxon>
        <taxon>Dikarya</taxon>
        <taxon>Ascomycota</taxon>
        <taxon>Saccharomycotina</taxon>
        <taxon>Pichiomycetes</taxon>
        <taxon>Pichiales</taxon>
        <taxon>Pichiaceae</taxon>
        <taxon>Ogataea</taxon>
        <taxon>Ogataea/Candida clade</taxon>
    </lineage>
</organism>
<dbReference type="GO" id="GO:0000978">
    <property type="term" value="F:RNA polymerase II cis-regulatory region sequence-specific DNA binding"/>
    <property type="evidence" value="ECO:0007669"/>
    <property type="project" value="TreeGrafter"/>
</dbReference>
<dbReference type="GO" id="GO:0008270">
    <property type="term" value="F:zinc ion binding"/>
    <property type="evidence" value="ECO:0007669"/>
    <property type="project" value="UniProtKB-KW"/>
</dbReference>
<evidence type="ECO:0000313" key="11">
    <source>
        <dbReference type="EMBL" id="ODV85902.1"/>
    </source>
</evidence>
<evidence type="ECO:0000256" key="8">
    <source>
        <dbReference type="PROSITE-ProRule" id="PRU00042"/>
    </source>
</evidence>
<dbReference type="GO" id="GO:0003700">
    <property type="term" value="F:DNA-binding transcription factor activity"/>
    <property type="evidence" value="ECO:0007669"/>
    <property type="project" value="TreeGrafter"/>
</dbReference>